<feature type="compositionally biased region" description="Basic and acidic residues" evidence="17">
    <location>
        <begin position="114"/>
        <end position="130"/>
    </location>
</feature>
<dbReference type="SUPFAM" id="SSF56235">
    <property type="entry name" value="N-terminal nucleophile aminohydrolases (Ntn hydrolases)"/>
    <property type="match status" value="1"/>
</dbReference>
<dbReference type="InterPro" id="IPR000253">
    <property type="entry name" value="FHA_dom"/>
</dbReference>
<proteinExistence type="predicted"/>
<dbReference type="GO" id="GO:0004298">
    <property type="term" value="F:threonine-type endopeptidase activity"/>
    <property type="evidence" value="ECO:0007669"/>
    <property type="project" value="UniProtKB-KW"/>
</dbReference>
<dbReference type="PROSITE" id="PS50006">
    <property type="entry name" value="FHA_DOMAIN"/>
    <property type="match status" value="1"/>
</dbReference>
<evidence type="ECO:0000256" key="3">
    <source>
        <dbReference type="ARBA" id="ARBA00004496"/>
    </source>
</evidence>
<comment type="catalytic activity">
    <reaction evidence="1">
        <text>Cleavage of peptide bonds with very broad specificity.</text>
        <dbReference type="EC" id="3.4.25.1"/>
    </reaction>
</comment>
<feature type="region of interest" description="Disordered" evidence="17">
    <location>
        <begin position="278"/>
        <end position="372"/>
    </location>
</feature>
<dbReference type="GO" id="GO:0005737">
    <property type="term" value="C:cytoplasm"/>
    <property type="evidence" value="ECO:0007669"/>
    <property type="project" value="UniProtKB-SubCell"/>
</dbReference>
<dbReference type="InterPro" id="IPR008984">
    <property type="entry name" value="SMAD_FHA_dom_sf"/>
</dbReference>
<dbReference type="InterPro" id="IPR001766">
    <property type="entry name" value="Fork_head_dom"/>
</dbReference>
<evidence type="ECO:0000256" key="5">
    <source>
        <dbReference type="ARBA" id="ARBA00022490"/>
    </source>
</evidence>
<feature type="region of interest" description="Disordered" evidence="17">
    <location>
        <begin position="53"/>
        <end position="130"/>
    </location>
</feature>
<feature type="domain" description="FHA" evidence="18">
    <location>
        <begin position="181"/>
        <end position="245"/>
    </location>
</feature>
<evidence type="ECO:0000256" key="9">
    <source>
        <dbReference type="ARBA" id="ARBA00022942"/>
    </source>
</evidence>
<evidence type="ECO:0000313" key="20">
    <source>
        <dbReference type="EMBL" id="EMG50575.1"/>
    </source>
</evidence>
<dbReference type="Pfam" id="PF00498">
    <property type="entry name" value="FHA"/>
    <property type="match status" value="1"/>
</dbReference>
<evidence type="ECO:0000259" key="18">
    <source>
        <dbReference type="PROSITE" id="PS50006"/>
    </source>
</evidence>
<feature type="compositionally biased region" description="Low complexity" evidence="17">
    <location>
        <begin position="966"/>
        <end position="979"/>
    </location>
</feature>
<keyword evidence="11" id="KW-0865">Zymogen</keyword>
<feature type="active site" description="Nucleophile" evidence="14">
    <location>
        <position position="1161"/>
    </location>
</feature>
<dbReference type="InterPro" id="IPR036388">
    <property type="entry name" value="WH-like_DNA-bd_sf"/>
</dbReference>
<evidence type="ECO:0000256" key="1">
    <source>
        <dbReference type="ARBA" id="ARBA00001198"/>
    </source>
</evidence>
<evidence type="ECO:0000256" key="8">
    <source>
        <dbReference type="ARBA" id="ARBA00022801"/>
    </source>
</evidence>
<reference evidence="20 21" key="1">
    <citation type="submission" date="2013-02" db="EMBL/GenBank/DDBJ databases">
        <title>Genome sequence of Candida maltosa Xu316, a potential industrial strain for xylitol and ethanol production.</title>
        <authorList>
            <person name="Yu J."/>
            <person name="Wang Q."/>
            <person name="Geng X."/>
            <person name="Bao W."/>
            <person name="He P."/>
            <person name="Cai J."/>
        </authorList>
    </citation>
    <scope>NUCLEOTIDE SEQUENCE [LARGE SCALE GENOMIC DNA]</scope>
    <source>
        <strain evidence="21">Xu316</strain>
    </source>
</reference>
<dbReference type="CDD" id="cd22701">
    <property type="entry name" value="FHA_FKH1-like"/>
    <property type="match status" value="1"/>
</dbReference>
<feature type="DNA-binding region" description="Fork-head" evidence="15">
    <location>
        <begin position="656"/>
        <end position="724"/>
    </location>
</feature>
<dbReference type="OrthoDB" id="5954824at2759"/>
<dbReference type="eggNOG" id="KOG0175">
    <property type="taxonomic scope" value="Eukaryota"/>
</dbReference>
<comment type="caution">
    <text evidence="20">The sequence shown here is derived from an EMBL/GenBank/DDBJ whole genome shotgun (WGS) entry which is preliminary data.</text>
</comment>
<dbReference type="InterPro" id="IPR036390">
    <property type="entry name" value="WH_DNA-bd_sf"/>
</dbReference>
<dbReference type="InterPro" id="IPR029055">
    <property type="entry name" value="Ntn_hydrolases_N"/>
</dbReference>
<dbReference type="OMA" id="MSHINTG"/>
<dbReference type="FunFam" id="3.60.20.10:FF:000013">
    <property type="entry name" value="Proteasome subunit beta type-5"/>
    <property type="match status" value="1"/>
</dbReference>
<keyword evidence="9" id="KW-0647">Proteasome</keyword>
<dbReference type="GO" id="GO:0019774">
    <property type="term" value="C:proteasome core complex, beta-subunit complex"/>
    <property type="evidence" value="ECO:0007669"/>
    <property type="project" value="UniProtKB-ARBA"/>
</dbReference>
<dbReference type="Gene3D" id="3.60.20.10">
    <property type="entry name" value="Glutamine Phosphoribosylpyrophosphate, subunit 1, domain 1"/>
    <property type="match status" value="1"/>
</dbReference>
<feature type="compositionally biased region" description="Low complexity" evidence="17">
    <location>
        <begin position="100"/>
        <end position="112"/>
    </location>
</feature>
<feature type="compositionally biased region" description="Low complexity" evidence="17">
    <location>
        <begin position="344"/>
        <end position="357"/>
    </location>
</feature>
<dbReference type="InterPro" id="IPR016050">
    <property type="entry name" value="Proteasome_bsu_CS"/>
</dbReference>
<dbReference type="InterPro" id="IPR023333">
    <property type="entry name" value="Proteasome_suB-type"/>
</dbReference>
<feature type="compositionally biased region" description="Basic and acidic residues" evidence="17">
    <location>
        <begin position="67"/>
        <end position="86"/>
    </location>
</feature>
<feature type="compositionally biased region" description="Polar residues" evidence="17">
    <location>
        <begin position="1007"/>
        <end position="1021"/>
    </location>
</feature>
<dbReference type="eggNOG" id="KOG2294">
    <property type="taxonomic scope" value="Eukaryota"/>
</dbReference>
<dbReference type="STRING" id="1245528.M3K5Q1"/>
<keyword evidence="10 15" id="KW-0238">DNA-binding</keyword>
<dbReference type="EC" id="3.4.25.1" evidence="4"/>
<dbReference type="PANTHER" id="PTHR21712">
    <property type="entry name" value="PRE-RRNA-PROCESSING PROTEIN FHL1"/>
    <property type="match status" value="1"/>
</dbReference>
<dbReference type="GO" id="GO:0005634">
    <property type="term" value="C:nucleus"/>
    <property type="evidence" value="ECO:0007669"/>
    <property type="project" value="UniProtKB-SubCell"/>
</dbReference>
<evidence type="ECO:0000256" key="7">
    <source>
        <dbReference type="ARBA" id="ARBA00022698"/>
    </source>
</evidence>
<evidence type="ECO:0000256" key="10">
    <source>
        <dbReference type="ARBA" id="ARBA00023125"/>
    </source>
</evidence>
<dbReference type="SUPFAM" id="SSF46785">
    <property type="entry name" value="Winged helix' DNA-binding domain"/>
    <property type="match status" value="1"/>
</dbReference>
<dbReference type="PRINTS" id="PR00141">
    <property type="entry name" value="PROTEASOME"/>
</dbReference>
<dbReference type="GO" id="GO:0043565">
    <property type="term" value="F:sequence-specific DNA binding"/>
    <property type="evidence" value="ECO:0007669"/>
    <property type="project" value="InterPro"/>
</dbReference>
<dbReference type="GO" id="GO:0003700">
    <property type="term" value="F:DNA-binding transcription factor activity"/>
    <property type="evidence" value="ECO:0007669"/>
    <property type="project" value="InterPro"/>
</dbReference>
<feature type="region of interest" description="Disordered" evidence="17">
    <location>
        <begin position="1"/>
        <end position="35"/>
    </location>
</feature>
<dbReference type="HOGENOM" id="CLU_005476_0_0_1"/>
<dbReference type="PROSITE" id="PS50039">
    <property type="entry name" value="FORK_HEAD_3"/>
    <property type="match status" value="1"/>
</dbReference>
<feature type="compositionally biased region" description="Polar residues" evidence="17">
    <location>
        <begin position="53"/>
        <end position="64"/>
    </location>
</feature>
<feature type="region of interest" description="Disordered" evidence="17">
    <location>
        <begin position="933"/>
        <end position="1081"/>
    </location>
</feature>
<comment type="subcellular location">
    <subcellularLocation>
        <location evidence="3">Cytoplasm</location>
    </subcellularLocation>
    <subcellularLocation>
        <location evidence="2 15">Nucleus</location>
    </subcellularLocation>
</comment>
<keyword evidence="8" id="KW-0378">Hydrolase</keyword>
<dbReference type="CDD" id="cd03761">
    <property type="entry name" value="proteasome_beta_type_5"/>
    <property type="match status" value="1"/>
</dbReference>
<keyword evidence="7" id="KW-0888">Threonine protease</keyword>
<dbReference type="Proteomes" id="UP000011777">
    <property type="component" value="Unassembled WGS sequence"/>
</dbReference>
<dbReference type="Gene3D" id="1.10.10.10">
    <property type="entry name" value="Winged helix-like DNA-binding domain superfamily/Winged helix DNA-binding domain"/>
    <property type="match status" value="1"/>
</dbReference>
<feature type="compositionally biased region" description="Polar residues" evidence="17">
    <location>
        <begin position="282"/>
        <end position="301"/>
    </location>
</feature>
<dbReference type="InterPro" id="IPR001353">
    <property type="entry name" value="Proteasome_sua/b"/>
</dbReference>
<dbReference type="SUPFAM" id="SSF49879">
    <property type="entry name" value="SMAD/FHA domain"/>
    <property type="match status" value="1"/>
</dbReference>
<evidence type="ECO:0000256" key="2">
    <source>
        <dbReference type="ARBA" id="ARBA00004123"/>
    </source>
</evidence>
<dbReference type="SMART" id="SM00240">
    <property type="entry name" value="FHA"/>
    <property type="match status" value="1"/>
</dbReference>
<dbReference type="GO" id="GO:0060962">
    <property type="term" value="P:regulation of ribosomal protein gene transcription by RNA polymerase II"/>
    <property type="evidence" value="ECO:0007669"/>
    <property type="project" value="InterPro"/>
</dbReference>
<dbReference type="PANTHER" id="PTHR21712:SF29">
    <property type="entry name" value="PRE-RRNA-PROCESSING PROTEIN FHL1"/>
    <property type="match status" value="1"/>
</dbReference>
<evidence type="ECO:0000256" key="17">
    <source>
        <dbReference type="SAM" id="MobiDB-lite"/>
    </source>
</evidence>
<dbReference type="InterPro" id="IPR045178">
    <property type="entry name" value="Fhl1/FHA1"/>
</dbReference>
<evidence type="ECO:0000256" key="6">
    <source>
        <dbReference type="ARBA" id="ARBA00022670"/>
    </source>
</evidence>
<feature type="compositionally biased region" description="Low complexity" evidence="17">
    <location>
        <begin position="1022"/>
        <end position="1041"/>
    </location>
</feature>
<dbReference type="SMART" id="SM00339">
    <property type="entry name" value="FH"/>
    <property type="match status" value="1"/>
</dbReference>
<dbReference type="Pfam" id="PF00250">
    <property type="entry name" value="Forkhead"/>
    <property type="match status" value="1"/>
</dbReference>
<evidence type="ECO:0000256" key="12">
    <source>
        <dbReference type="ARBA" id="ARBA00023242"/>
    </source>
</evidence>
<evidence type="ECO:0000256" key="15">
    <source>
        <dbReference type="PROSITE-ProRule" id="PRU00089"/>
    </source>
</evidence>
<evidence type="ECO:0000256" key="16">
    <source>
        <dbReference type="SAM" id="Coils"/>
    </source>
</evidence>
<dbReference type="EMBL" id="AOGT01000178">
    <property type="protein sequence ID" value="EMG50575.1"/>
    <property type="molecule type" value="Genomic_DNA"/>
</dbReference>
<evidence type="ECO:0000259" key="19">
    <source>
        <dbReference type="PROSITE" id="PS50039"/>
    </source>
</evidence>
<dbReference type="PROSITE" id="PS00854">
    <property type="entry name" value="PROTEASOME_BETA_1"/>
    <property type="match status" value="1"/>
</dbReference>
<dbReference type="GO" id="GO:0043161">
    <property type="term" value="P:proteasome-mediated ubiquitin-dependent protein catabolic process"/>
    <property type="evidence" value="ECO:0007669"/>
    <property type="project" value="UniProtKB-ARBA"/>
</dbReference>
<protein>
    <recommendedName>
        <fullName evidence="4">proteasome endopeptidase complex</fullName>
        <ecNumber evidence="4">3.4.25.1</ecNumber>
    </recommendedName>
</protein>
<dbReference type="PROSITE" id="PS51476">
    <property type="entry name" value="PROTEASOME_BETA_2"/>
    <property type="match status" value="1"/>
</dbReference>
<feature type="compositionally biased region" description="Polar residues" evidence="17">
    <location>
        <begin position="20"/>
        <end position="31"/>
    </location>
</feature>
<evidence type="ECO:0000256" key="13">
    <source>
        <dbReference type="ARBA" id="ARBA00026071"/>
    </source>
</evidence>
<keyword evidence="12 15" id="KW-0539">Nucleus</keyword>
<name>M3K5Q1_CANMX</name>
<dbReference type="Gene3D" id="2.60.200.20">
    <property type="match status" value="1"/>
</dbReference>
<feature type="compositionally biased region" description="Polar residues" evidence="17">
    <location>
        <begin position="358"/>
        <end position="371"/>
    </location>
</feature>
<keyword evidence="6" id="KW-0645">Protease</keyword>
<feature type="region of interest" description="Disordered" evidence="17">
    <location>
        <begin position="510"/>
        <end position="554"/>
    </location>
</feature>
<gene>
    <name evidence="20" type="ORF">G210_2148</name>
</gene>
<evidence type="ECO:0000313" key="21">
    <source>
        <dbReference type="Proteomes" id="UP000011777"/>
    </source>
</evidence>
<evidence type="ECO:0000256" key="14">
    <source>
        <dbReference type="PIRSR" id="PIRSR600243-1"/>
    </source>
</evidence>
<evidence type="ECO:0000256" key="11">
    <source>
        <dbReference type="ARBA" id="ARBA00023145"/>
    </source>
</evidence>
<feature type="compositionally biased region" description="Basic and acidic residues" evidence="17">
    <location>
        <begin position="7"/>
        <end position="16"/>
    </location>
</feature>
<keyword evidence="21" id="KW-1185">Reference proteome</keyword>
<sequence length="1372" mass="151262">MSSIDDPINHNNKDLIDAPSGSTNQSPTTGNDLALMSDEIKIPDVMLNLEQNDNDINQLFSNNGDLEESKVKQEPKLEQPKEKMEEKEEEEELHEDDPKSTVSSSAASSIKSFKPNDEDKKKQIKIDQKELRRKSTFTPVRSDSKNLEITDEDSAAAHSRISAYARLDFENFTFFVQTLQVVLGRKSNDESFLQHHHQHSAVDVHLSSKKAISRRHAKIFYNFGTQRFEISILGRNGAFVDNSFVEKGLTMPLTDGTKIQIGDIPFKFVLPASDSVEESENDASSKQFNPTDVINLKTNLYSKTPTPKSSPKKKKSVSSSSSSATKVKKEPASSSSPPQPASAPTPTSTTTTTTTTTNDAAQRKNSINRRNSLLKIRRLSNARRKSLAANDEINEILKDLGVTSIDAINEEDSELLDAQIQSLLDEDNENLGGLMKLAEFNESAIDDDDDDDGRQDTMLDGLVKGIESDALDEEIKDIDASLRLLDQEISQLTPLIDDQNQGLMREKEEKKKQLEEQKRKKQLQQLQRKNSLARLPQRSTPLMGKPASIQPPPSSSIYGRINGLDKIGKIVPPRQPPPKLVAPVLLITSEPSAIRSRPPLRAITVSDSSYLATFSYPKTIEEPSKYPKPKIRKEPHKKNPKKVYTLDEIPEPYRSKPNINFQTMISNVLKTEAARNGLTISEITEAIKEVYPYYKYCPDGWQFSVNHCIKFTKIFKRLSKRGNEWLYAMDELYINERENIRIKQRELAQARAKAEAMRQEELRQRQRLEAQKSLPHNIVGRNFASPYPNTRVPFNQFNNNNNSPYGQYGSSGMVGTSAESNSIKAQLAAVRGNGVSPQQQQATIPAMNDPKTQKSLEYLRKELFTLYKARKLTYDRQTATSLITKAIATTIAQVNSIGAKAGAGDNALGFLVERAPQQVSKILDIALTKSIKEHEGTGSATPSRPSTPVIKQPTVVTPSPKPAQPTPKVTAPKPATPAQESPKIASPVKPVEKDIPSPAPKQEVPSPKTTVTSPQTKQPQQPAVTPSPAPTKTTPAATTTPAPAPKPSSLGKPPGWRPPASLGRPQAFGKPPSVGGGGLSRPTPTFIIMNSIAQKYSHAQNNDLLKEINGVHESRSSAGAPTLELAPSIAIPPISQPTDFLRAHTDDSVNPDCKIKIAHGTTTLAFRFQGGIIVAVDSRATAGNWIASQTVNKVIRINPFLLGTMAGGAADCQYWETWLGTQCRLHELREKERISVAAASKILSNLVYEYKGMGLSMGTMICGHTAKEGPTIYYVDSDGTRLKGDVFCVGSGQTFAYGVLDSEYKWDLTVEDALYLGKRSILAATHRDAYSGGSINLYHVTEAGWTYHGNYNVGDLFWEIKEKEKSFVNVDG</sequence>
<feature type="domain" description="Fork-head" evidence="19">
    <location>
        <begin position="656"/>
        <end position="724"/>
    </location>
</feature>
<dbReference type="Pfam" id="PF00227">
    <property type="entry name" value="Proteasome"/>
    <property type="match status" value="1"/>
</dbReference>
<dbReference type="InterPro" id="IPR000243">
    <property type="entry name" value="Pept_T1A_subB"/>
</dbReference>
<organism evidence="20 21">
    <name type="scientific">Candida maltosa (strain Xu316)</name>
    <name type="common">Yeast</name>
    <dbReference type="NCBI Taxonomy" id="1245528"/>
    <lineage>
        <taxon>Eukaryota</taxon>
        <taxon>Fungi</taxon>
        <taxon>Dikarya</taxon>
        <taxon>Ascomycota</taxon>
        <taxon>Saccharomycotina</taxon>
        <taxon>Pichiomycetes</taxon>
        <taxon>Debaryomycetaceae</taxon>
        <taxon>Candida/Lodderomyces clade</taxon>
        <taxon>Candida</taxon>
    </lineage>
</organism>
<dbReference type="GO" id="GO:0010499">
    <property type="term" value="P:proteasomal ubiquitin-independent protein catabolic process"/>
    <property type="evidence" value="ECO:0007669"/>
    <property type="project" value="UniProtKB-ARBA"/>
</dbReference>
<keyword evidence="16" id="KW-0175">Coiled coil</keyword>
<evidence type="ECO:0000256" key="4">
    <source>
        <dbReference type="ARBA" id="ARBA00012039"/>
    </source>
</evidence>
<feature type="coiled-coil region" evidence="16">
    <location>
        <begin position="733"/>
        <end position="771"/>
    </location>
</feature>
<keyword evidence="5" id="KW-0963">Cytoplasm</keyword>
<comment type="subunit">
    <text evidence="13">The 26S proteasome consists of a 20S proteasome core and two 19S regulatory subunits. The 20S proteasome core is composed of 28 subunits that are arranged in four stacked rings, resulting in a barrel-shaped structure. The two end rings are each formed by seven alpha subunits, and the two central rings are each formed by seven beta subunits. The catalytic chamber with the active sites is on the inside of the barrel.</text>
</comment>
<accession>M3K5Q1</accession>